<feature type="domain" description="Peptidoglycan binding" evidence="2">
    <location>
        <begin position="97"/>
        <end position="158"/>
    </location>
</feature>
<dbReference type="Proteomes" id="UP000075346">
    <property type="component" value="Unassembled WGS sequence"/>
</dbReference>
<sequence>MFDTVFERVVLHEGGYQCDPKDRGNWTSGRVGEGELKGTKRGIAAMTYPHLDIKNLTDEQIKAIYFEDWWLKLGMERFRPAMQYQLFDAAVQHGWIRAVKMLQRAVGTKADGIIGPKTLKATRAVDINDLVMRFISARIQFYVEIPTFELYGRGWMRRIAECLMLASYDNDL</sequence>
<name>A0A151KYP9_9VIBR</name>
<dbReference type="InterPro" id="IPR023346">
    <property type="entry name" value="Lysozyme-like_dom_sf"/>
</dbReference>
<dbReference type="EMBL" id="LOBR01000032">
    <property type="protein sequence ID" value="KYN88893.1"/>
    <property type="molecule type" value="Genomic_DNA"/>
</dbReference>
<gene>
    <name evidence="3" type="ORF">ATY37_14905</name>
</gene>
<protein>
    <submittedName>
        <fullName evidence="3">Secretion activator protein</fullName>
    </submittedName>
</protein>
<evidence type="ECO:0000259" key="1">
    <source>
        <dbReference type="Pfam" id="PF05838"/>
    </source>
</evidence>
<dbReference type="AlphaFoldDB" id="A0A151KYP9"/>
<dbReference type="InterPro" id="IPR018537">
    <property type="entry name" value="Peptidoglycan-bd_3"/>
</dbReference>
<feature type="domain" description="TtsA-like Glycoside hydrolase family 108" evidence="1">
    <location>
        <begin position="7"/>
        <end position="94"/>
    </location>
</feature>
<dbReference type="Pfam" id="PF05838">
    <property type="entry name" value="Glyco_hydro_108"/>
    <property type="match status" value="1"/>
</dbReference>
<accession>A0A151KYP9</accession>
<evidence type="ECO:0000313" key="3">
    <source>
        <dbReference type="EMBL" id="KYN88893.1"/>
    </source>
</evidence>
<reference evidence="4" key="1">
    <citation type="submission" date="2015-12" db="EMBL/GenBank/DDBJ databases">
        <authorList>
            <person name="Shamseldin A."/>
            <person name="Moawad H."/>
            <person name="Abd El-Rahim W.M."/>
            <person name="Sadowsky M.J."/>
        </authorList>
    </citation>
    <scope>NUCLEOTIDE SEQUENCE [LARGE SCALE GENOMIC DNA]</scope>
    <source>
        <strain evidence="4">2538-88</strain>
    </source>
</reference>
<organism evidence="3 4">
    <name type="scientific">Vibrio cidicii</name>
    <dbReference type="NCBI Taxonomy" id="1763883"/>
    <lineage>
        <taxon>Bacteria</taxon>
        <taxon>Pseudomonadati</taxon>
        <taxon>Pseudomonadota</taxon>
        <taxon>Gammaproteobacteria</taxon>
        <taxon>Vibrionales</taxon>
        <taxon>Vibrionaceae</taxon>
        <taxon>Vibrio</taxon>
    </lineage>
</organism>
<dbReference type="InterPro" id="IPR008565">
    <property type="entry name" value="TtsA-like_GH18_dom"/>
</dbReference>
<dbReference type="Pfam" id="PF09374">
    <property type="entry name" value="PG_binding_3"/>
    <property type="match status" value="1"/>
</dbReference>
<proteinExistence type="predicted"/>
<dbReference type="CDD" id="cd13926">
    <property type="entry name" value="N-acetylmuramidase_GH108"/>
    <property type="match status" value="1"/>
</dbReference>
<dbReference type="SUPFAM" id="SSF53955">
    <property type="entry name" value="Lysozyme-like"/>
    <property type="match status" value="1"/>
</dbReference>
<evidence type="ECO:0000313" key="4">
    <source>
        <dbReference type="Proteomes" id="UP000075346"/>
    </source>
</evidence>
<evidence type="ECO:0000259" key="2">
    <source>
        <dbReference type="Pfam" id="PF09374"/>
    </source>
</evidence>
<comment type="caution">
    <text evidence="3">The sequence shown here is derived from an EMBL/GenBank/DDBJ whole genome shotgun (WGS) entry which is preliminary data.</text>
</comment>
<dbReference type="Gene3D" id="1.20.141.10">
    <property type="entry name" value="Chitosanase, subunit A, domain 1"/>
    <property type="match status" value="1"/>
</dbReference>
<dbReference type="RefSeq" id="WP_061896936.1">
    <property type="nucleotide sequence ID" value="NZ_LOBR01000032.1"/>
</dbReference>